<evidence type="ECO:0000313" key="1">
    <source>
        <dbReference type="EMBL" id="BBE09749.1"/>
    </source>
</evidence>
<protein>
    <submittedName>
        <fullName evidence="1">Uncharacterized protein</fullName>
    </submittedName>
</protein>
<accession>A0A2Z6EWD4</accession>
<name>A0A2Z6EWD4_9BURK</name>
<evidence type="ECO:0000313" key="2">
    <source>
        <dbReference type="Proteomes" id="UP000282597"/>
    </source>
</evidence>
<dbReference type="KEGG" id="mcys:MCB1EB_1588"/>
<gene>
    <name evidence="1" type="ORF">MCB1EB_1588</name>
</gene>
<dbReference type="RefSeq" id="WP_126353987.1">
    <property type="nucleotide sequence ID" value="NZ_AP018150.1"/>
</dbReference>
<dbReference type="Proteomes" id="UP000282597">
    <property type="component" value="Chromosome"/>
</dbReference>
<organism evidence="1 2">
    <name type="scientific">Mycoavidus cysteinexigens</name>
    <dbReference type="NCBI Taxonomy" id="1553431"/>
    <lineage>
        <taxon>Bacteria</taxon>
        <taxon>Pseudomonadati</taxon>
        <taxon>Pseudomonadota</taxon>
        <taxon>Betaproteobacteria</taxon>
        <taxon>Burkholderiales</taxon>
        <taxon>Burkholderiaceae</taxon>
        <taxon>Mycoavidus</taxon>
    </lineage>
</organism>
<reference evidence="1 2" key="1">
    <citation type="journal article" date="2018" name="Microbes Environ.">
        <title>Comparative Genomic Insights into Endofungal Lifestyles of Two Bacterial Endosymbionts, Mycoavidus cysteinexigens and Burkholderia rhizoxinica.</title>
        <authorList>
            <person name="Sharmin D."/>
            <person name="Guo Y."/>
            <person name="Nishizawa T."/>
            <person name="Ohshima S."/>
            <person name="Sato Y."/>
            <person name="Takashima Y."/>
            <person name="Narisawa K."/>
            <person name="Ohta H."/>
        </authorList>
    </citation>
    <scope>NUCLEOTIDE SEQUENCE [LARGE SCALE GENOMIC DNA]</scope>
    <source>
        <strain evidence="1 2">B1-EB</strain>
    </source>
</reference>
<keyword evidence="2" id="KW-1185">Reference proteome</keyword>
<sequence>MPAFAGHTVATEFDREPAYVSIAEIAEANAFNANVCYQWREQALGLKAFYKQLQHTQACHSSSHD</sequence>
<proteinExistence type="predicted"/>
<dbReference type="EMBL" id="AP018150">
    <property type="protein sequence ID" value="BBE09749.1"/>
    <property type="molecule type" value="Genomic_DNA"/>
</dbReference>
<dbReference type="AlphaFoldDB" id="A0A2Z6EWD4"/>